<gene>
    <name evidence="1" type="ORF">ABS311_01840</name>
</gene>
<reference evidence="1 2" key="1">
    <citation type="submission" date="2024-06" db="EMBL/GenBank/DDBJ databases">
        <authorList>
            <person name="Chen R.Y."/>
        </authorList>
    </citation>
    <scope>NUCLEOTIDE SEQUENCE [LARGE SCALE GENOMIC DNA]</scope>
    <source>
        <strain evidence="1 2">D2</strain>
    </source>
</reference>
<keyword evidence="2" id="KW-1185">Reference proteome</keyword>
<sequence>MFNKSATIISLYKPMLNPIQKLLSKITRKKESKYQASLMMATHALYLLIYQNGEKKPIYAKSLEKQEEHSWNESIKAILDNEYLASARLNIVLPGSEYQMLIVDRPEVEEQELLNALRYSAVEYVSGNLEDIVVEYFDIPVQPSGQKKVNLIAANRTFIQDLLKLTLPKCNELQRITVDELAYLDLFREDHDASMLVVHQPKEELLMQIVKDGQIYFFRRIRGYLKLDTFAELEISHGAADGLSLEIQRSLDYFESQLHQPPVKRIYVAVQSPHQALLIDKIGENFSLPVLPLKNRLADELPEDSDNQGYFPAIGAVQELLHTIEQNELTPRQGEKLHEA</sequence>
<evidence type="ECO:0000313" key="1">
    <source>
        <dbReference type="EMBL" id="MER2490626.1"/>
    </source>
</evidence>
<name>A0ABV1RCI1_9ALTE</name>
<proteinExistence type="predicted"/>
<comment type="caution">
    <text evidence="1">The sequence shown here is derived from an EMBL/GenBank/DDBJ whole genome shotgun (WGS) entry which is preliminary data.</text>
</comment>
<protein>
    <recommendedName>
        <fullName evidence="3">MSHA biogenesis protein MshI</fullName>
    </recommendedName>
</protein>
<evidence type="ECO:0008006" key="3">
    <source>
        <dbReference type="Google" id="ProtNLM"/>
    </source>
</evidence>
<accession>A0ABV1RCI1</accession>
<dbReference type="Proteomes" id="UP001467690">
    <property type="component" value="Unassembled WGS sequence"/>
</dbReference>
<evidence type="ECO:0000313" key="2">
    <source>
        <dbReference type="Proteomes" id="UP001467690"/>
    </source>
</evidence>
<dbReference type="EMBL" id="JBELOE010000062">
    <property type="protein sequence ID" value="MER2490626.1"/>
    <property type="molecule type" value="Genomic_DNA"/>
</dbReference>
<dbReference type="InterPro" id="IPR043129">
    <property type="entry name" value="ATPase_NBD"/>
</dbReference>
<organism evidence="1 2">
    <name type="scientific">Catenovulum sediminis</name>
    <dbReference type="NCBI Taxonomy" id="1740262"/>
    <lineage>
        <taxon>Bacteria</taxon>
        <taxon>Pseudomonadati</taxon>
        <taxon>Pseudomonadota</taxon>
        <taxon>Gammaproteobacteria</taxon>
        <taxon>Alteromonadales</taxon>
        <taxon>Alteromonadaceae</taxon>
        <taxon>Catenovulum</taxon>
    </lineage>
</organism>
<dbReference type="SUPFAM" id="SSF53067">
    <property type="entry name" value="Actin-like ATPase domain"/>
    <property type="match status" value="1"/>
</dbReference>
<dbReference type="RefSeq" id="WP_143870976.1">
    <property type="nucleotide sequence ID" value="NZ_CP041660.1"/>
</dbReference>